<dbReference type="RefSeq" id="WP_003103817.1">
    <property type="nucleotide sequence ID" value="NZ_AEUT02000001.1"/>
</dbReference>
<dbReference type="PANTHER" id="PTHR46558">
    <property type="entry name" value="TRACRIPTIONAL REGULATORY PROTEIN-RELATED-RELATED"/>
    <property type="match status" value="1"/>
</dbReference>
<evidence type="ECO:0000313" key="4">
    <source>
        <dbReference type="Proteomes" id="UP000003732"/>
    </source>
</evidence>
<dbReference type="eggNOG" id="COG1396">
    <property type="taxonomic scope" value="Bacteria"/>
</dbReference>
<dbReference type="AlphaFoldDB" id="F1Z0Z1"/>
<dbReference type="GeneID" id="61420395"/>
<proteinExistence type="predicted"/>
<accession>F1Z0Z1</accession>
<evidence type="ECO:0000256" key="1">
    <source>
        <dbReference type="ARBA" id="ARBA00023125"/>
    </source>
</evidence>
<gene>
    <name evidence="3" type="ORF">SPB_0722</name>
</gene>
<evidence type="ECO:0000259" key="2">
    <source>
        <dbReference type="PROSITE" id="PS50943"/>
    </source>
</evidence>
<dbReference type="SUPFAM" id="SSF47413">
    <property type="entry name" value="lambda repressor-like DNA-binding domains"/>
    <property type="match status" value="1"/>
</dbReference>
<dbReference type="EMBL" id="AEUT02000001">
    <property type="protein sequence ID" value="EGE53806.1"/>
    <property type="molecule type" value="Genomic_DNA"/>
</dbReference>
<reference evidence="3 4" key="1">
    <citation type="submission" date="2011-02" db="EMBL/GenBank/DDBJ databases">
        <authorList>
            <person name="Stanhope M.J."/>
            <person name="Durkin A.S."/>
            <person name="Hostetler J."/>
            <person name="Kim M."/>
            <person name="Radune D."/>
            <person name="Singh I."/>
            <person name="Town C.D."/>
        </authorList>
    </citation>
    <scope>NUCLEOTIDE SEQUENCE [LARGE SCALE GENOMIC DNA]</scope>
    <source>
        <strain evidence="3 4">NCFD 2020</strain>
    </source>
</reference>
<feature type="domain" description="HTH cro/C1-type" evidence="2">
    <location>
        <begin position="14"/>
        <end position="69"/>
    </location>
</feature>
<keyword evidence="1 3" id="KW-0238">DNA-binding</keyword>
<protein>
    <submittedName>
        <fullName evidence="3">DNA-binding helix-turn-helix protein</fullName>
    </submittedName>
</protein>
<dbReference type="Proteomes" id="UP000003732">
    <property type="component" value="Unassembled WGS sequence"/>
</dbReference>
<dbReference type="SMART" id="SM00530">
    <property type="entry name" value="HTH_XRE"/>
    <property type="match status" value="1"/>
</dbReference>
<dbReference type="PROSITE" id="PS50943">
    <property type="entry name" value="HTH_CROC1"/>
    <property type="match status" value="1"/>
</dbReference>
<dbReference type="InterPro" id="IPR001387">
    <property type="entry name" value="Cro/C1-type_HTH"/>
</dbReference>
<sequence length="121" mass="13901">MVSKEVFPEVGRRIKQLRESRNIEQLELAELMGYKSQSTISKWESGTNLPNGGKLVKLAKALNTTTDNILFGSEIERKEETIDLKNTPAKRVAFDGRVFDESDMDFMNSMMESYLKNKYKD</sequence>
<dbReference type="Pfam" id="PF01381">
    <property type="entry name" value="HTH_3"/>
    <property type="match status" value="1"/>
</dbReference>
<evidence type="ECO:0000313" key="3">
    <source>
        <dbReference type="EMBL" id="EGE53806.1"/>
    </source>
</evidence>
<name>F1Z0Z1_9STRE</name>
<dbReference type="InterPro" id="IPR010982">
    <property type="entry name" value="Lambda_DNA-bd_dom_sf"/>
</dbReference>
<dbReference type="PANTHER" id="PTHR46558:SF11">
    <property type="entry name" value="HTH-TYPE TRANSCRIPTIONAL REGULATOR XRE"/>
    <property type="match status" value="1"/>
</dbReference>
<dbReference type="GO" id="GO:0003677">
    <property type="term" value="F:DNA binding"/>
    <property type="evidence" value="ECO:0007669"/>
    <property type="project" value="UniProtKB-KW"/>
</dbReference>
<organism evidence="3 4">
    <name type="scientific">Streptococcus parauberis NCFD 2020</name>
    <dbReference type="NCBI Taxonomy" id="873447"/>
    <lineage>
        <taxon>Bacteria</taxon>
        <taxon>Bacillati</taxon>
        <taxon>Bacillota</taxon>
        <taxon>Bacilli</taxon>
        <taxon>Lactobacillales</taxon>
        <taxon>Streptococcaceae</taxon>
        <taxon>Streptococcus</taxon>
    </lineage>
</organism>
<comment type="caution">
    <text evidence="3">The sequence shown here is derived from an EMBL/GenBank/DDBJ whole genome shotgun (WGS) entry which is preliminary data.</text>
</comment>
<dbReference type="Gene3D" id="1.10.260.40">
    <property type="entry name" value="lambda repressor-like DNA-binding domains"/>
    <property type="match status" value="1"/>
</dbReference>
<dbReference type="HOGENOM" id="CLU_066192_4_0_9"/>
<dbReference type="CDD" id="cd00093">
    <property type="entry name" value="HTH_XRE"/>
    <property type="match status" value="1"/>
</dbReference>